<dbReference type="InterPro" id="IPR038729">
    <property type="entry name" value="Rad50/SbcC_AAA"/>
</dbReference>
<comment type="caution">
    <text evidence="7">The sequence shown here is derived from an EMBL/GenBank/DDBJ whole genome shotgun (WGS) entry which is preliminary data.</text>
</comment>
<comment type="similarity">
    <text evidence="1">Belongs to the SMC family. SbcC subfamily.</text>
</comment>
<dbReference type="PANTHER" id="PTHR32114">
    <property type="entry name" value="ABC TRANSPORTER ABCH.3"/>
    <property type="match status" value="1"/>
</dbReference>
<dbReference type="SUPFAM" id="SSF52540">
    <property type="entry name" value="P-loop containing nucleoside triphosphate hydrolases"/>
    <property type="match status" value="1"/>
</dbReference>
<dbReference type="Pfam" id="PF13476">
    <property type="entry name" value="AAA_23"/>
    <property type="match status" value="1"/>
</dbReference>
<evidence type="ECO:0000256" key="2">
    <source>
        <dbReference type="ARBA" id="ARBA00011322"/>
    </source>
</evidence>
<proteinExistence type="inferred from homology"/>
<feature type="region of interest" description="Disordered" evidence="5">
    <location>
        <begin position="268"/>
        <end position="329"/>
    </location>
</feature>
<dbReference type="InterPro" id="IPR027417">
    <property type="entry name" value="P-loop_NTPase"/>
</dbReference>
<evidence type="ECO:0000313" key="8">
    <source>
        <dbReference type="Proteomes" id="UP000029014"/>
    </source>
</evidence>
<evidence type="ECO:0000256" key="5">
    <source>
        <dbReference type="SAM" id="MobiDB-lite"/>
    </source>
</evidence>
<dbReference type="Proteomes" id="UP000029014">
    <property type="component" value="Unassembled WGS sequence"/>
</dbReference>
<keyword evidence="7" id="KW-0378">Hydrolase</keyword>
<evidence type="ECO:0000313" key="7">
    <source>
        <dbReference type="EMBL" id="KFI71328.1"/>
    </source>
</evidence>
<evidence type="ECO:0000256" key="3">
    <source>
        <dbReference type="ARBA" id="ARBA00013368"/>
    </source>
</evidence>
<gene>
    <name evidence="7" type="ORF">BMIN_1628</name>
</gene>
<keyword evidence="7" id="KW-0540">Nuclease</keyword>
<evidence type="ECO:0000259" key="6">
    <source>
        <dbReference type="Pfam" id="PF13476"/>
    </source>
</evidence>
<dbReference type="Pfam" id="PF13558">
    <property type="entry name" value="SbcC_Walker_B"/>
    <property type="match status" value="1"/>
</dbReference>
<keyword evidence="7" id="KW-0269">Exonuclease</keyword>
<protein>
    <recommendedName>
        <fullName evidence="3">Nuclease SbcCD subunit C</fullName>
    </recommendedName>
</protein>
<feature type="compositionally biased region" description="Basic and acidic residues" evidence="5">
    <location>
        <begin position="268"/>
        <end position="281"/>
    </location>
</feature>
<feature type="domain" description="Rad50/SbcC-type AAA" evidence="6">
    <location>
        <begin position="6"/>
        <end position="252"/>
    </location>
</feature>
<dbReference type="eggNOG" id="COG0419">
    <property type="taxonomic scope" value="Bacteria"/>
</dbReference>
<organism evidence="7 8">
    <name type="scientific">Bifidobacterium minimum</name>
    <dbReference type="NCBI Taxonomy" id="1693"/>
    <lineage>
        <taxon>Bacteria</taxon>
        <taxon>Bacillati</taxon>
        <taxon>Actinomycetota</taxon>
        <taxon>Actinomycetes</taxon>
        <taxon>Bifidobacteriales</taxon>
        <taxon>Bifidobacteriaceae</taxon>
        <taxon>Bifidobacterium</taxon>
    </lineage>
</organism>
<dbReference type="EMBL" id="JGZD01000014">
    <property type="protein sequence ID" value="KFI71328.1"/>
    <property type="molecule type" value="Genomic_DNA"/>
</dbReference>
<dbReference type="STRING" id="1693.BMIN_1628"/>
<dbReference type="GO" id="GO:0004527">
    <property type="term" value="F:exonuclease activity"/>
    <property type="evidence" value="ECO:0007669"/>
    <property type="project" value="UniProtKB-KW"/>
</dbReference>
<dbReference type="GO" id="GO:0016887">
    <property type="term" value="F:ATP hydrolysis activity"/>
    <property type="evidence" value="ECO:0007669"/>
    <property type="project" value="InterPro"/>
</dbReference>
<keyword evidence="8" id="KW-1185">Reference proteome</keyword>
<evidence type="ECO:0000256" key="4">
    <source>
        <dbReference type="SAM" id="Coils"/>
    </source>
</evidence>
<dbReference type="Gene3D" id="3.40.50.300">
    <property type="entry name" value="P-loop containing nucleotide triphosphate hydrolases"/>
    <property type="match status" value="2"/>
</dbReference>
<feature type="coiled-coil region" evidence="4">
    <location>
        <begin position="708"/>
        <end position="809"/>
    </location>
</feature>
<keyword evidence="4" id="KW-0175">Coiled coil</keyword>
<dbReference type="PANTHER" id="PTHR32114:SF2">
    <property type="entry name" value="ABC TRANSPORTER ABCH.3"/>
    <property type="match status" value="1"/>
</dbReference>
<dbReference type="GO" id="GO:0006302">
    <property type="term" value="P:double-strand break repair"/>
    <property type="evidence" value="ECO:0007669"/>
    <property type="project" value="InterPro"/>
</dbReference>
<name>A0A087BJX8_9BIFI</name>
<comment type="subunit">
    <text evidence="2">Heterodimer of SbcC and SbcD.</text>
</comment>
<dbReference type="AlphaFoldDB" id="A0A087BJX8"/>
<feature type="coiled-coil region" evidence="4">
    <location>
        <begin position="530"/>
        <end position="594"/>
    </location>
</feature>
<sequence>MKLVALRFQGVGPYRDEFAIDFAALSAGHMFLIDGETGAGKTTILDCITFALYGSISGNSDGRGVGGRGRIRSRFLSASPEETYVDLIFRIGDDYYEILRRPDYDRAKRRGEGVTHNPASARMLHLDRGLDMLVDESRTAAMDGGLDGGNDAERYFTYAQEPGHATVVTTSVREVTGEVERLLGLDRGQFSKTVILAQGRFAEFLRMKPEDRTALVRDLFSAEEYEEIQKSLDARRLEESRKVDDLRSRLREAVGAGMRNAASILAELRKDAEDGGPKDDGTGNEGMEAADSEDADSGRDSAQDAVAEPVGHDSPAFWGLDDSGDVDEGHLEPEQLVDAISAAAKAVAEDSRRLIDRRRACSTQLDKRWSALRDRQERLSALVEAAAGKRDALRKARDVHALDAAIAEDDQACSDAERARPVAEACKREKSDRSQLDDLTGRLEDARRSLSEFETADELDRLISEAVAAAAGEEAAKRAREVADGHAALLDRVVKAGKTLTKAQTDYDEAETAVAEAGKAREALPEATEIENRREELTRLIADRDHLRERHDHAEDVLAHARARDAAAAKVAGLRKAETDAAAARTAADEAYDQARRRFDEAGASRFAAMLENGRPCPVCGSLDHPHPVDADEDAPDKSRLASLRRKAGQALADLEKARADLSTATAALAAEDAACEGASVEDALKAMDELTARLDDAGDPDRLLSDCRKQSESIDRAEKTVQSARMRLAESDARLDAVRQEMDAAAGAAEGISADGVRKEREDAEEALKEAREQSGRARTLRTRRAKHDELDRKVERLRATHEEVAGRVDRDAIETADALKASGFADLDAAMAAVLDSGQIKERRHRIEAHRQKAAAADSAVESADQVLERQRADLDPEDAVFVADLDAARDADAGGRNDEGTAVSIVHAGDTSDRGSVLDAVRGVADVDDETLASLDLAPLVRQVDDAQTRRDLALRALQTAEGLDGEREQCGHRAMEAATAFSDAMASFLPIRDMALLACGNTPNAEGQRVTLVTYAVTERFRDVLDRANDLLRDIHDGVYELRLGDHEGRAGGRTGLPIEVYDRRSDTTCEPATLSGGETFFVSLALALALADVIRAEAGGAAMDTLFVDEGFGTLSQDYLDEVMEVLRGIARTRDVGIISHVGQLRDQIGPRISVSRVREDAESRLEVVL</sequence>
<evidence type="ECO:0000256" key="1">
    <source>
        <dbReference type="ARBA" id="ARBA00006930"/>
    </source>
</evidence>
<reference evidence="7 8" key="1">
    <citation type="submission" date="2014-03" db="EMBL/GenBank/DDBJ databases">
        <title>Genomics of Bifidobacteria.</title>
        <authorList>
            <person name="Ventura M."/>
            <person name="Milani C."/>
            <person name="Lugli G.A."/>
        </authorList>
    </citation>
    <scope>NUCLEOTIDE SEQUENCE [LARGE SCALE GENOMIC DNA]</scope>
    <source>
        <strain evidence="7 8">LMG 11592</strain>
    </source>
</reference>
<accession>A0A087BJX8</accession>
<dbReference type="RefSeq" id="WP_022861649.1">
    <property type="nucleotide sequence ID" value="NZ_JGZD01000014.1"/>
</dbReference>